<evidence type="ECO:0008006" key="12">
    <source>
        <dbReference type="Google" id="ProtNLM"/>
    </source>
</evidence>
<dbReference type="AlphaFoldDB" id="M1P9Q3"/>
<evidence type="ECO:0000256" key="5">
    <source>
        <dbReference type="ARBA" id="ARBA00023136"/>
    </source>
</evidence>
<keyword evidence="3 7" id="KW-0812">Transmembrane</keyword>
<dbReference type="EMBL" id="CP003697">
    <property type="protein sequence ID" value="AGF73401.1"/>
    <property type="molecule type" value="Genomic_DNA"/>
</dbReference>
<dbReference type="STRING" id="1121362.A605_12025"/>
<feature type="transmembrane region" description="Helical" evidence="7">
    <location>
        <begin position="280"/>
        <end position="306"/>
    </location>
</feature>
<dbReference type="eggNOG" id="COG2966">
    <property type="taxonomic scope" value="Bacteria"/>
</dbReference>
<dbReference type="Pfam" id="PF12821">
    <property type="entry name" value="ThrE_2"/>
    <property type="match status" value="1"/>
</dbReference>
<dbReference type="PATRIC" id="fig|1121362.3.peg.2442"/>
<dbReference type="PANTHER" id="PTHR34390:SF2">
    <property type="entry name" value="SUCCINATE TRANSPORTER SUBUNIT YJJP-RELATED"/>
    <property type="match status" value="1"/>
</dbReference>
<dbReference type="InterPro" id="IPR024528">
    <property type="entry name" value="ThrE_2"/>
</dbReference>
<accession>M1P9Q3</accession>
<evidence type="ECO:0000256" key="7">
    <source>
        <dbReference type="SAM" id="Phobius"/>
    </source>
</evidence>
<evidence type="ECO:0000256" key="6">
    <source>
        <dbReference type="ARBA" id="ARBA00034125"/>
    </source>
</evidence>
<feature type="transmembrane region" description="Helical" evidence="7">
    <location>
        <begin position="357"/>
        <end position="382"/>
    </location>
</feature>
<evidence type="ECO:0000313" key="10">
    <source>
        <dbReference type="EMBL" id="AGF73401.1"/>
    </source>
</evidence>
<evidence type="ECO:0000256" key="4">
    <source>
        <dbReference type="ARBA" id="ARBA00022989"/>
    </source>
</evidence>
<keyword evidence="2" id="KW-1003">Cell membrane</keyword>
<evidence type="ECO:0000256" key="1">
    <source>
        <dbReference type="ARBA" id="ARBA00004651"/>
    </source>
</evidence>
<keyword evidence="11" id="KW-1185">Reference proteome</keyword>
<comment type="subcellular location">
    <subcellularLocation>
        <location evidence="1">Cell membrane</location>
        <topology evidence="1">Multi-pass membrane protein</topology>
    </subcellularLocation>
</comment>
<evidence type="ECO:0000259" key="9">
    <source>
        <dbReference type="Pfam" id="PF12821"/>
    </source>
</evidence>
<dbReference type="NCBIfam" id="NF047720">
    <property type="entry name" value="ThrSerExpThrE"/>
    <property type="match status" value="1"/>
</dbReference>
<evidence type="ECO:0000259" key="8">
    <source>
        <dbReference type="Pfam" id="PF06738"/>
    </source>
</evidence>
<feature type="transmembrane region" description="Helical" evidence="7">
    <location>
        <begin position="168"/>
        <end position="197"/>
    </location>
</feature>
<name>M1P9Q3_9CORY</name>
<evidence type="ECO:0000256" key="3">
    <source>
        <dbReference type="ARBA" id="ARBA00022692"/>
    </source>
</evidence>
<feature type="transmembrane region" description="Helical" evidence="7">
    <location>
        <begin position="318"/>
        <end position="337"/>
    </location>
</feature>
<dbReference type="RefSeq" id="WP_015401816.1">
    <property type="nucleotide sequence ID" value="NC_020302.1"/>
</dbReference>
<protein>
    <recommendedName>
        <fullName evidence="12">Amino acid export carrier protein</fullName>
    </recommendedName>
</protein>
<proteinExistence type="inferred from homology"/>
<feature type="transmembrane region" description="Helical" evidence="7">
    <location>
        <begin position="209"/>
        <end position="230"/>
    </location>
</feature>
<keyword evidence="4 7" id="KW-1133">Transmembrane helix</keyword>
<feature type="transmembrane region" description="Helical" evidence="7">
    <location>
        <begin position="242"/>
        <end position="260"/>
    </location>
</feature>
<feature type="domain" description="Threonine/serine exporter-like N-terminal" evidence="8">
    <location>
        <begin position="49"/>
        <end position="295"/>
    </location>
</feature>
<feature type="transmembrane region" description="Helical" evidence="7">
    <location>
        <begin position="423"/>
        <end position="445"/>
    </location>
</feature>
<dbReference type="GO" id="GO:0015744">
    <property type="term" value="P:succinate transport"/>
    <property type="evidence" value="ECO:0007669"/>
    <property type="project" value="TreeGrafter"/>
</dbReference>
<dbReference type="GO" id="GO:0022857">
    <property type="term" value="F:transmembrane transporter activity"/>
    <property type="evidence" value="ECO:0007669"/>
    <property type="project" value="InterPro"/>
</dbReference>
<keyword evidence="5 7" id="KW-0472">Membrane</keyword>
<dbReference type="KEGG" id="chn:A605_12025"/>
<dbReference type="PANTHER" id="PTHR34390">
    <property type="entry name" value="UPF0442 PROTEIN YJJB-RELATED"/>
    <property type="match status" value="1"/>
</dbReference>
<organism evidence="10 11">
    <name type="scientific">Corynebacterium halotolerans YIM 70093 = DSM 44683</name>
    <dbReference type="NCBI Taxonomy" id="1121362"/>
    <lineage>
        <taxon>Bacteria</taxon>
        <taxon>Bacillati</taxon>
        <taxon>Actinomycetota</taxon>
        <taxon>Actinomycetes</taxon>
        <taxon>Mycobacteriales</taxon>
        <taxon>Corynebacteriaceae</taxon>
        <taxon>Corynebacterium</taxon>
    </lineage>
</organism>
<dbReference type="Proteomes" id="UP000011723">
    <property type="component" value="Chromosome"/>
</dbReference>
<dbReference type="HOGENOM" id="CLU_023738_0_0_11"/>
<dbReference type="eggNOG" id="COG3610">
    <property type="taxonomic scope" value="Bacteria"/>
</dbReference>
<evidence type="ECO:0000256" key="2">
    <source>
        <dbReference type="ARBA" id="ARBA00022475"/>
    </source>
</evidence>
<feature type="domain" description="Threonine/Serine exporter ThrE" evidence="9">
    <location>
        <begin position="326"/>
        <end position="447"/>
    </location>
</feature>
<sequence>MSTLFERIGSFFTGTGRIATIDAARSAPPPSPLAPIDLTDYAQVAGVMDLAARIGDILLSSGTSNSDTKTQIHAVTSAYGLHYCHVDITMNTITIFTNIGTTKKTPVNVFRVVRSLSTDFSKLSEVDRLIRSIQAGATPPDVAEKILDELAATPPAYGTLTSITGWGLFGAAIAVMLGGGVFVAAISSLTSMLIMMINTWLSRHSLPYFFQNVFGGIIATMPAAIIYGVAARYGLQILPSQIIASGIVVLLAGLTLVQSLQDGITGAPVTASARFFETLLFTGGIVAGVGIGIQLSAVFGVTLPPLEAIAAPNFTSTTVRVISGGFAAAGFAIASYAEWSSVLLSGITGTAGSAFYYFLLLPMGVGSVIGSAVFAIIIGLAGGLLARRFLIPPLITAIAGITPFLPGLSVYRGMYAALNEQMLIGFTNIATALAIASGLAAGVVLGEWIARRLRRPPTLNPYRYFRAARRFSFQQVAQRNPVARRRVRKSPGP</sequence>
<gene>
    <name evidence="10" type="ORF">A605_12025</name>
</gene>
<dbReference type="Pfam" id="PF06738">
    <property type="entry name" value="ThrE"/>
    <property type="match status" value="1"/>
</dbReference>
<dbReference type="InterPro" id="IPR010619">
    <property type="entry name" value="ThrE-like_N"/>
</dbReference>
<comment type="similarity">
    <text evidence="6">Belongs to the ThrE exporter (TC 2.A.79) family.</text>
</comment>
<feature type="transmembrane region" description="Helical" evidence="7">
    <location>
        <begin position="389"/>
        <end position="411"/>
    </location>
</feature>
<reference evidence="10 11" key="1">
    <citation type="journal article" date="2012" name="Stand. Genomic Sci.">
        <title>Genome sequence of the halotolerant bacterium Corynebacterium halotolerans type strain YIM 70093(T) (= DSM 44683(T)).</title>
        <authorList>
            <person name="Ruckert C."/>
            <person name="Albersmeier A."/>
            <person name="Al-Dilaimi A."/>
            <person name="Niehaus K."/>
            <person name="Szczepanowski R."/>
            <person name="Kalinowski J."/>
        </authorList>
    </citation>
    <scope>NUCLEOTIDE SEQUENCE [LARGE SCALE GENOMIC DNA]</scope>
    <source>
        <strain evidence="10">YIM 70093</strain>
    </source>
</reference>
<dbReference type="InterPro" id="IPR050539">
    <property type="entry name" value="ThrE_Dicarb/AminoAcid_Exp"/>
</dbReference>
<evidence type="ECO:0000313" key="11">
    <source>
        <dbReference type="Proteomes" id="UP000011723"/>
    </source>
</evidence>
<dbReference type="GO" id="GO:0005886">
    <property type="term" value="C:plasma membrane"/>
    <property type="evidence" value="ECO:0007669"/>
    <property type="project" value="UniProtKB-SubCell"/>
</dbReference>